<dbReference type="InterPro" id="IPR000415">
    <property type="entry name" value="Nitroreductase-like"/>
</dbReference>
<feature type="compositionally biased region" description="Basic and acidic residues" evidence="5">
    <location>
        <begin position="434"/>
        <end position="443"/>
    </location>
</feature>
<dbReference type="KEGG" id="salj:SMD11_0207"/>
<dbReference type="SUPFAM" id="SSF54373">
    <property type="entry name" value="FAD-linked reductases, C-terminal domain"/>
    <property type="match status" value="1"/>
</dbReference>
<evidence type="ECO:0000256" key="2">
    <source>
        <dbReference type="ARBA" id="ARBA00022630"/>
    </source>
</evidence>
<dbReference type="InterPro" id="IPR036188">
    <property type="entry name" value="FAD/NAD-bd_sf"/>
</dbReference>
<reference evidence="8 9" key="1">
    <citation type="submission" date="2017-06" db="EMBL/GenBank/DDBJ databases">
        <title>Streptomyces albireticuli Genome sequencing and assembly.</title>
        <authorList>
            <person name="Wang Y."/>
            <person name="Du B."/>
            <person name="Ding Y."/>
            <person name="Liu H."/>
            <person name="Hou Q."/>
            <person name="Liu K."/>
            <person name="Yao L."/>
            <person name="Wang C."/>
        </authorList>
    </citation>
    <scope>NUCLEOTIDE SEQUENCE [LARGE SCALE GENOMIC DNA]</scope>
    <source>
        <strain evidence="8 9">MDJK11</strain>
    </source>
</reference>
<evidence type="ECO:0000313" key="8">
    <source>
        <dbReference type="EMBL" id="ARZ65873.1"/>
    </source>
</evidence>
<feature type="domain" description="FAD dependent oxidoreductase" evidence="7">
    <location>
        <begin position="5"/>
        <end position="356"/>
    </location>
</feature>
<dbReference type="Proteomes" id="UP000195755">
    <property type="component" value="Chromosome"/>
</dbReference>
<feature type="region of interest" description="Disordered" evidence="5">
    <location>
        <begin position="377"/>
        <end position="415"/>
    </location>
</feature>
<dbReference type="PANTHER" id="PTHR10961">
    <property type="entry name" value="PEROXISOMAL SARCOSINE OXIDASE"/>
    <property type="match status" value="1"/>
</dbReference>
<sequence>METYDVVVVGLGAAGSSTVRHLAAAGMRVLGLERFGPAHANGSSHGGTRIVRRAYAEGAVFVPLLLRAHELWEELSHATGRAVWRRTGVLITGRKDSEAVVRTAECARRFALEHHMLDAEGIRRLSVPGARVPDEAVACYDPMAGLVHAEEALLLHHRLAREDGARLQFHEPMVRFTAGRSGLTVETPRGRYSTGHLVLCPGSWSTRLLPGVTVPVQAQRQVQHWFALRPDTAHHFAPDRFPVHIWQAPGIFFAMPAVDGPVGGVKCSQEADSAPCDPDAVDRRVRRDEIERSAAELRRYLPGQTGRWMRSTVCTYPRTPDNHFVLGRAPGHEAVTLVTGLGGHGFKFMPVLGEVVLGLLTGGGRFTAEQLRPFAPDRTYVSDPRAGAQTPPPAGERRARVSRPPHGDRPVHAGWSAAERRVWRDLERGPEVGRADIPERCDPAPDGLRIPLPTTPTGSAVTEVLRRRRSRRDMTGPLPLSALAGVLTGLFRKVKEPAPSSPTCGGTGSLTPYLLANDVTGLEAGLYACADGSELISHPTSPAWRRSVNDRVNGYLRRDPAAGHPPVVLLWQADWVRIMARYPAGGLLAVFWDAGAAVQSAYLLTEEQGLAGCACAGLPRTDEIRELGWDPDSHAFAAAFAMGLRQSPP</sequence>
<comment type="cofactor">
    <cofactor evidence="1">
        <name>FAD</name>
        <dbReference type="ChEBI" id="CHEBI:57692"/>
    </cofactor>
</comment>
<keyword evidence="4" id="KW-0560">Oxidoreductase</keyword>
<proteinExistence type="predicted"/>
<dbReference type="Gene3D" id="3.30.9.10">
    <property type="entry name" value="D-Amino Acid Oxidase, subunit A, domain 2"/>
    <property type="match status" value="1"/>
</dbReference>
<evidence type="ECO:0000313" key="9">
    <source>
        <dbReference type="Proteomes" id="UP000195755"/>
    </source>
</evidence>
<evidence type="ECO:0000256" key="3">
    <source>
        <dbReference type="ARBA" id="ARBA00022827"/>
    </source>
</evidence>
<dbReference type="InterPro" id="IPR045170">
    <property type="entry name" value="MTOX"/>
</dbReference>
<dbReference type="SUPFAM" id="SSF55469">
    <property type="entry name" value="FMN-dependent nitroreductase-like"/>
    <property type="match status" value="1"/>
</dbReference>
<dbReference type="GO" id="GO:0050660">
    <property type="term" value="F:flavin adenine dinucleotide binding"/>
    <property type="evidence" value="ECO:0007669"/>
    <property type="project" value="InterPro"/>
</dbReference>
<dbReference type="GO" id="GO:0008115">
    <property type="term" value="F:sarcosine oxidase activity"/>
    <property type="evidence" value="ECO:0007669"/>
    <property type="project" value="TreeGrafter"/>
</dbReference>
<feature type="region of interest" description="Disordered" evidence="5">
    <location>
        <begin position="434"/>
        <end position="457"/>
    </location>
</feature>
<organism evidence="8 9">
    <name type="scientific">Streptomyces albireticuli</name>
    <dbReference type="NCBI Taxonomy" id="1940"/>
    <lineage>
        <taxon>Bacteria</taxon>
        <taxon>Bacillati</taxon>
        <taxon>Actinomycetota</taxon>
        <taxon>Actinomycetes</taxon>
        <taxon>Kitasatosporales</taxon>
        <taxon>Streptomycetaceae</taxon>
        <taxon>Streptomyces</taxon>
    </lineage>
</organism>
<dbReference type="Gene3D" id="3.50.50.60">
    <property type="entry name" value="FAD/NAD(P)-binding domain"/>
    <property type="match status" value="1"/>
</dbReference>
<feature type="domain" description="Nitroreductase" evidence="6">
    <location>
        <begin position="553"/>
        <end position="643"/>
    </location>
</feature>
<name>A0A1Z2KUZ0_9ACTN</name>
<evidence type="ECO:0000259" key="6">
    <source>
        <dbReference type="Pfam" id="PF00881"/>
    </source>
</evidence>
<dbReference type="InterPro" id="IPR029479">
    <property type="entry name" value="Nitroreductase"/>
</dbReference>
<protein>
    <submittedName>
        <fullName evidence="8">Sarcosine oxidase, monomeric form</fullName>
    </submittedName>
</protein>
<dbReference type="SUPFAM" id="SSF51905">
    <property type="entry name" value="FAD/NAD(P)-binding domain"/>
    <property type="match status" value="1"/>
</dbReference>
<dbReference type="OrthoDB" id="9806452at2"/>
<keyword evidence="2" id="KW-0285">Flavoprotein</keyword>
<dbReference type="RefSeq" id="WP_087924579.1">
    <property type="nucleotide sequence ID" value="NZ_CP021744.1"/>
</dbReference>
<evidence type="ECO:0000256" key="4">
    <source>
        <dbReference type="ARBA" id="ARBA00023002"/>
    </source>
</evidence>
<dbReference type="Pfam" id="PF01266">
    <property type="entry name" value="DAO"/>
    <property type="match status" value="1"/>
</dbReference>
<gene>
    <name evidence="8" type="ORF">SMD11_0207</name>
</gene>
<accession>A0A1Z2KUZ0</accession>
<dbReference type="PANTHER" id="PTHR10961:SF7">
    <property type="entry name" value="FAD DEPENDENT OXIDOREDUCTASE DOMAIN-CONTAINING PROTEIN"/>
    <property type="match status" value="1"/>
</dbReference>
<evidence type="ECO:0000256" key="5">
    <source>
        <dbReference type="SAM" id="MobiDB-lite"/>
    </source>
</evidence>
<feature type="compositionally biased region" description="Basic and acidic residues" evidence="5">
    <location>
        <begin position="395"/>
        <end position="411"/>
    </location>
</feature>
<dbReference type="EMBL" id="CP021744">
    <property type="protein sequence ID" value="ARZ65873.1"/>
    <property type="molecule type" value="Genomic_DNA"/>
</dbReference>
<dbReference type="InterPro" id="IPR006076">
    <property type="entry name" value="FAD-dep_OxRdtase"/>
</dbReference>
<keyword evidence="3" id="KW-0274">FAD</keyword>
<dbReference type="Gene3D" id="3.40.109.10">
    <property type="entry name" value="NADH Oxidase"/>
    <property type="match status" value="1"/>
</dbReference>
<dbReference type="Pfam" id="PF00881">
    <property type="entry name" value="Nitroreductase"/>
    <property type="match status" value="1"/>
</dbReference>
<evidence type="ECO:0000256" key="1">
    <source>
        <dbReference type="ARBA" id="ARBA00001974"/>
    </source>
</evidence>
<evidence type="ECO:0000259" key="7">
    <source>
        <dbReference type="Pfam" id="PF01266"/>
    </source>
</evidence>
<dbReference type="NCBIfam" id="NF008425">
    <property type="entry name" value="PRK11259.1"/>
    <property type="match status" value="1"/>
</dbReference>
<dbReference type="AlphaFoldDB" id="A0A1Z2KUZ0"/>